<protein>
    <submittedName>
        <fullName evidence="1">Uncharacterized protein</fullName>
    </submittedName>
</protein>
<sequence length="60" mass="6682">MTSSISVLSLMVGQCGQSRPEVNQPSMLDFSLGSFWRNVLFRHSGNKHLDQLCIGPHSHL</sequence>
<evidence type="ECO:0000313" key="1">
    <source>
        <dbReference type="Ensembl" id="ENSSDUP00000021502.1"/>
    </source>
</evidence>
<dbReference type="AlphaFoldDB" id="A0A3B4UT44"/>
<evidence type="ECO:0000313" key="2">
    <source>
        <dbReference type="Proteomes" id="UP000261420"/>
    </source>
</evidence>
<organism evidence="1 2">
    <name type="scientific">Seriola dumerili</name>
    <name type="common">Greater amberjack</name>
    <name type="synonym">Caranx dumerili</name>
    <dbReference type="NCBI Taxonomy" id="41447"/>
    <lineage>
        <taxon>Eukaryota</taxon>
        <taxon>Metazoa</taxon>
        <taxon>Chordata</taxon>
        <taxon>Craniata</taxon>
        <taxon>Vertebrata</taxon>
        <taxon>Euteleostomi</taxon>
        <taxon>Actinopterygii</taxon>
        <taxon>Neopterygii</taxon>
        <taxon>Teleostei</taxon>
        <taxon>Neoteleostei</taxon>
        <taxon>Acanthomorphata</taxon>
        <taxon>Carangaria</taxon>
        <taxon>Carangiformes</taxon>
        <taxon>Carangidae</taxon>
        <taxon>Seriola</taxon>
    </lineage>
</organism>
<name>A0A3B4UT44_SERDU</name>
<accession>A0A3B4UT44</accession>
<proteinExistence type="predicted"/>
<reference evidence="1" key="2">
    <citation type="submission" date="2025-09" db="UniProtKB">
        <authorList>
            <consortium name="Ensembl"/>
        </authorList>
    </citation>
    <scope>IDENTIFICATION</scope>
</reference>
<keyword evidence="2" id="KW-1185">Reference proteome</keyword>
<reference evidence="1" key="1">
    <citation type="submission" date="2025-08" db="UniProtKB">
        <authorList>
            <consortium name="Ensembl"/>
        </authorList>
    </citation>
    <scope>IDENTIFICATION</scope>
</reference>
<dbReference type="Proteomes" id="UP000261420">
    <property type="component" value="Unplaced"/>
</dbReference>
<dbReference type="Ensembl" id="ENSSDUT00000021895.1">
    <property type="protein sequence ID" value="ENSSDUP00000021502.1"/>
    <property type="gene ID" value="ENSSDUG00000015651.1"/>
</dbReference>